<dbReference type="Proteomes" id="UP000324020">
    <property type="component" value="Unassembled WGS sequence"/>
</dbReference>
<keyword evidence="2" id="KW-1185">Reference proteome</keyword>
<dbReference type="RefSeq" id="WP_149797674.1">
    <property type="nucleotide sequence ID" value="NZ_FNBO01000002.1"/>
</dbReference>
<sequence>MSTATRTPTVRVRPLRALSLVLAFTAAVGLIFGTAGFTAMEADRGLSVNVTDDESAYLGYEAVTDEVHDGEPTAVVDYRNQFGSDLEEFDVDVSIADPELTDAAIRSVETPSSLDRGSAAPVSVTLSCSEEEPVALLFRADGNGGGVSVSLDRVHTVTCVPKGPTVTGVTFNDAANGRVIVDGGHDEVSAEVWVAETPPVEGVGDLTEVTFDGDDPFDTSDKIRNQVNNVSSSGLTGNWTIVAVEFPDRNVTYLHPEWNEGVYDTPKTSDGVAYDGTVDEAFLLNASVENGEVVEDGADN</sequence>
<dbReference type="EMBL" id="FNBO01000002">
    <property type="protein sequence ID" value="SDF15004.1"/>
    <property type="molecule type" value="Genomic_DNA"/>
</dbReference>
<accession>A0A1G7IR20</accession>
<protein>
    <submittedName>
        <fullName evidence="1">Uncharacterized protein</fullName>
    </submittedName>
</protein>
<evidence type="ECO:0000313" key="1">
    <source>
        <dbReference type="EMBL" id="SDF15004.1"/>
    </source>
</evidence>
<name>A0A1G7IR20_9EURY</name>
<organism evidence="1 2">
    <name type="scientific">Halorubrum xinjiangense</name>
    <dbReference type="NCBI Taxonomy" id="261291"/>
    <lineage>
        <taxon>Archaea</taxon>
        <taxon>Methanobacteriati</taxon>
        <taxon>Methanobacteriota</taxon>
        <taxon>Stenosarchaea group</taxon>
        <taxon>Halobacteria</taxon>
        <taxon>Halobacteriales</taxon>
        <taxon>Haloferacaceae</taxon>
        <taxon>Halorubrum</taxon>
    </lineage>
</organism>
<proteinExistence type="predicted"/>
<dbReference type="OrthoDB" id="330182at2157"/>
<evidence type="ECO:0000313" key="2">
    <source>
        <dbReference type="Proteomes" id="UP000324020"/>
    </source>
</evidence>
<reference evidence="1 2" key="1">
    <citation type="submission" date="2016-10" db="EMBL/GenBank/DDBJ databases">
        <authorList>
            <person name="Varghese N."/>
            <person name="Submissions S."/>
        </authorList>
    </citation>
    <scope>NUCLEOTIDE SEQUENCE [LARGE SCALE GENOMIC DNA]</scope>
    <source>
        <strain evidence="1 2">CGMCC 1.3527</strain>
    </source>
</reference>
<gene>
    <name evidence="1" type="ORF">SAMN04488067_102141</name>
</gene>
<dbReference type="AlphaFoldDB" id="A0A1G7IR20"/>